<sequence>MYVKWFDTVMFYYVICFKIFNFPASYVPRMSRCSQGPEPERRMPASARGDGQGCCRGD</sequence>
<keyword evidence="3" id="KW-1185">Reference proteome</keyword>
<name>A0ABN9FLH6_9NEOB</name>
<feature type="non-terminal residue" evidence="2">
    <location>
        <position position="58"/>
    </location>
</feature>
<proteinExistence type="predicted"/>
<feature type="region of interest" description="Disordered" evidence="1">
    <location>
        <begin position="32"/>
        <end position="58"/>
    </location>
</feature>
<dbReference type="EMBL" id="CATNWA010017089">
    <property type="protein sequence ID" value="CAI9597869.1"/>
    <property type="molecule type" value="Genomic_DNA"/>
</dbReference>
<evidence type="ECO:0000256" key="1">
    <source>
        <dbReference type="SAM" id="MobiDB-lite"/>
    </source>
</evidence>
<accession>A0ABN9FLH6</accession>
<evidence type="ECO:0000313" key="2">
    <source>
        <dbReference type="EMBL" id="CAI9597869.1"/>
    </source>
</evidence>
<evidence type="ECO:0000313" key="3">
    <source>
        <dbReference type="Proteomes" id="UP001162483"/>
    </source>
</evidence>
<gene>
    <name evidence="2" type="ORF">SPARVUS_LOCUS12309200</name>
</gene>
<dbReference type="Proteomes" id="UP001162483">
    <property type="component" value="Unassembled WGS sequence"/>
</dbReference>
<organism evidence="2 3">
    <name type="scientific">Staurois parvus</name>
    <dbReference type="NCBI Taxonomy" id="386267"/>
    <lineage>
        <taxon>Eukaryota</taxon>
        <taxon>Metazoa</taxon>
        <taxon>Chordata</taxon>
        <taxon>Craniata</taxon>
        <taxon>Vertebrata</taxon>
        <taxon>Euteleostomi</taxon>
        <taxon>Amphibia</taxon>
        <taxon>Batrachia</taxon>
        <taxon>Anura</taxon>
        <taxon>Neobatrachia</taxon>
        <taxon>Ranoidea</taxon>
        <taxon>Ranidae</taxon>
        <taxon>Staurois</taxon>
    </lineage>
</organism>
<reference evidence="2" key="1">
    <citation type="submission" date="2023-05" db="EMBL/GenBank/DDBJ databases">
        <authorList>
            <person name="Stuckert A."/>
        </authorList>
    </citation>
    <scope>NUCLEOTIDE SEQUENCE</scope>
</reference>
<protein>
    <submittedName>
        <fullName evidence="2">Uncharacterized protein</fullName>
    </submittedName>
</protein>
<comment type="caution">
    <text evidence="2">The sequence shown here is derived from an EMBL/GenBank/DDBJ whole genome shotgun (WGS) entry which is preliminary data.</text>
</comment>